<proteinExistence type="inferred from homology"/>
<evidence type="ECO:0000256" key="1">
    <source>
        <dbReference type="ARBA" id="ARBA00009437"/>
    </source>
</evidence>
<dbReference type="PANTHER" id="PTHR30126">
    <property type="entry name" value="HTH-TYPE TRANSCRIPTIONAL REGULATOR"/>
    <property type="match status" value="1"/>
</dbReference>
<dbReference type="RefSeq" id="WP_021642785.1">
    <property type="nucleotide sequence ID" value="NZ_BAABZD010000006.1"/>
</dbReference>
<dbReference type="AlphaFoldDB" id="A0AAW5F945"/>
<gene>
    <name evidence="6" type="ORF">K5I21_21045</name>
</gene>
<keyword evidence="4" id="KW-0804">Transcription</keyword>
<comment type="caution">
    <text evidence="6">The sequence shown here is derived from an EMBL/GenBank/DDBJ whole genome shotgun (WGS) entry which is preliminary data.</text>
</comment>
<name>A0AAW5F945_CLOSY</name>
<keyword evidence="3" id="KW-0238">DNA-binding</keyword>
<evidence type="ECO:0000313" key="7">
    <source>
        <dbReference type="Proteomes" id="UP001203136"/>
    </source>
</evidence>
<evidence type="ECO:0000256" key="3">
    <source>
        <dbReference type="ARBA" id="ARBA00023125"/>
    </source>
</evidence>
<dbReference type="InterPro" id="IPR036390">
    <property type="entry name" value="WH_DNA-bd_sf"/>
</dbReference>
<dbReference type="SUPFAM" id="SSF46785">
    <property type="entry name" value="Winged helix' DNA-binding domain"/>
    <property type="match status" value="1"/>
</dbReference>
<dbReference type="Pfam" id="PF00126">
    <property type="entry name" value="HTH_1"/>
    <property type="match status" value="1"/>
</dbReference>
<evidence type="ECO:0000256" key="4">
    <source>
        <dbReference type="ARBA" id="ARBA00023163"/>
    </source>
</evidence>
<dbReference type="SUPFAM" id="SSF53850">
    <property type="entry name" value="Periplasmic binding protein-like II"/>
    <property type="match status" value="1"/>
</dbReference>
<dbReference type="InterPro" id="IPR000847">
    <property type="entry name" value="LysR_HTH_N"/>
</dbReference>
<dbReference type="GO" id="GO:0003700">
    <property type="term" value="F:DNA-binding transcription factor activity"/>
    <property type="evidence" value="ECO:0007669"/>
    <property type="project" value="InterPro"/>
</dbReference>
<dbReference type="Gene3D" id="1.10.10.10">
    <property type="entry name" value="Winged helix-like DNA-binding domain superfamily/Winged helix DNA-binding domain"/>
    <property type="match status" value="1"/>
</dbReference>
<comment type="similarity">
    <text evidence="1">Belongs to the LysR transcriptional regulatory family.</text>
</comment>
<dbReference type="FunFam" id="1.10.10.10:FF:000001">
    <property type="entry name" value="LysR family transcriptional regulator"/>
    <property type="match status" value="1"/>
</dbReference>
<dbReference type="Proteomes" id="UP001203136">
    <property type="component" value="Unassembled WGS sequence"/>
</dbReference>
<dbReference type="PROSITE" id="PS50931">
    <property type="entry name" value="HTH_LYSR"/>
    <property type="match status" value="1"/>
</dbReference>
<dbReference type="EMBL" id="JAINVB010000001">
    <property type="protein sequence ID" value="MCK0088310.1"/>
    <property type="molecule type" value="Genomic_DNA"/>
</dbReference>
<sequence length="298" mass="34419">MTLRHIKIFIAVCDTGSTTAAAKELYIAQPAVSFAIAELEHYYGQKLFDRISNRLRITEAGRRFLEYSRQIVILFDEMEFEIKNWDSLGSLRIGSNVTIGNNFLPQCVKAFHNSCPGIEIEVTVDNSARIEQLILNSKLDFALIEGPVFNHFIKSELFMDNSLVFICAGEHPWAGSVIEMEQMDDCSFIMRERDSFERKLLTELLQMNKIRFRTVWQSVSYQAILKAVEKNLGIAAISYQAAKEYLAAGKVAQFYVKGVELKREFYIIYHQNKFLNKPAKDFMALCFKMKERDREENE</sequence>
<evidence type="ECO:0000259" key="5">
    <source>
        <dbReference type="PROSITE" id="PS50931"/>
    </source>
</evidence>
<dbReference type="GO" id="GO:0000976">
    <property type="term" value="F:transcription cis-regulatory region binding"/>
    <property type="evidence" value="ECO:0007669"/>
    <property type="project" value="TreeGrafter"/>
</dbReference>
<feature type="domain" description="HTH lysR-type" evidence="5">
    <location>
        <begin position="1"/>
        <end position="58"/>
    </location>
</feature>
<evidence type="ECO:0000313" key="6">
    <source>
        <dbReference type="EMBL" id="MCK0088310.1"/>
    </source>
</evidence>
<organism evidence="6 7">
    <name type="scientific">Clostridium symbiosum</name>
    <name type="common">Bacteroides symbiosus</name>
    <dbReference type="NCBI Taxonomy" id="1512"/>
    <lineage>
        <taxon>Bacteria</taxon>
        <taxon>Bacillati</taxon>
        <taxon>Bacillota</taxon>
        <taxon>Clostridia</taxon>
        <taxon>Lachnospirales</taxon>
        <taxon>Lachnospiraceae</taxon>
        <taxon>Otoolea</taxon>
    </lineage>
</organism>
<keyword evidence="2" id="KW-0805">Transcription regulation</keyword>
<protein>
    <submittedName>
        <fullName evidence="6">LysR family transcriptional regulator</fullName>
    </submittedName>
</protein>
<dbReference type="PANTHER" id="PTHR30126:SF39">
    <property type="entry name" value="HTH-TYPE TRANSCRIPTIONAL REGULATOR CYSL"/>
    <property type="match status" value="1"/>
</dbReference>
<dbReference type="Pfam" id="PF03466">
    <property type="entry name" value="LysR_substrate"/>
    <property type="match status" value="1"/>
</dbReference>
<dbReference type="InterPro" id="IPR005119">
    <property type="entry name" value="LysR_subst-bd"/>
</dbReference>
<reference evidence="6" key="1">
    <citation type="journal article" date="2022" name="Cell Host Microbe">
        <title>Colonization of the live biotherapeutic product VE303 and modulation of the microbiota and metabolites in healthy volunteers.</title>
        <authorList>
            <person name="Dsouza M."/>
            <person name="Menon R."/>
            <person name="Crossette E."/>
            <person name="Bhattarai S.K."/>
            <person name="Schneider J."/>
            <person name="Kim Y.G."/>
            <person name="Reddy S."/>
            <person name="Caballero S."/>
            <person name="Felix C."/>
            <person name="Cornacchione L."/>
            <person name="Hendrickson J."/>
            <person name="Watson A.R."/>
            <person name="Minot S.S."/>
            <person name="Greenfield N."/>
            <person name="Schopf L."/>
            <person name="Szabady R."/>
            <person name="Patarroyo J."/>
            <person name="Smith W."/>
            <person name="Harrison P."/>
            <person name="Kuijper E.J."/>
            <person name="Kelly C.P."/>
            <person name="Olle B."/>
            <person name="Bobilev D."/>
            <person name="Silber J.L."/>
            <person name="Bucci V."/>
            <person name="Roberts B."/>
            <person name="Faith J."/>
            <person name="Norman J.M."/>
        </authorList>
    </citation>
    <scope>NUCLEOTIDE SEQUENCE</scope>
    <source>
        <strain evidence="6">VE303-04</strain>
    </source>
</reference>
<accession>A0AAW5F945</accession>
<dbReference type="InterPro" id="IPR036388">
    <property type="entry name" value="WH-like_DNA-bd_sf"/>
</dbReference>
<dbReference type="Gene3D" id="3.40.190.290">
    <property type="match status" value="1"/>
</dbReference>
<dbReference type="PRINTS" id="PR00039">
    <property type="entry name" value="HTHLYSR"/>
</dbReference>
<evidence type="ECO:0000256" key="2">
    <source>
        <dbReference type="ARBA" id="ARBA00023015"/>
    </source>
</evidence>